<comment type="caution">
    <text evidence="13">The sequence shown here is derived from an EMBL/GenBank/DDBJ whole genome shotgun (WGS) entry which is preliminary data.</text>
</comment>
<sequence length="227" mass="25773">MILDFDPLWLTLKLAFCTTILLSLITIPIAYWLTFSSFRFRFVLETVLNLPLVLPPTVLGFYLLIFFSPNHWLGRWIEEIFHFRIAFSFLGILIGSIFFSLPFMLQAYQVGFSSISKIYIETAMVLGKSKWTILFRVILPNCKAAILAGMVLTFAHTIGEFGVVLLIGGSIPGKTKVASIAIFEEVEAMNYVSAHIYAAILVCISMFFLLLLFRYKRNLTMVLSSKN</sequence>
<dbReference type="EMBL" id="SORO01000003">
    <property type="protein sequence ID" value="TDY68016.1"/>
    <property type="molecule type" value="Genomic_DNA"/>
</dbReference>
<dbReference type="NCBIfam" id="TIGR02141">
    <property type="entry name" value="modB_ABC"/>
    <property type="match status" value="1"/>
</dbReference>
<dbReference type="CDD" id="cd06261">
    <property type="entry name" value="TM_PBP2"/>
    <property type="match status" value="1"/>
</dbReference>
<keyword evidence="8 10" id="KW-1133">Transmembrane helix</keyword>
<dbReference type="PANTHER" id="PTHR30183:SF8">
    <property type="entry name" value="MOLYBDENUM TRANSPORT SYSTEM PERMEASE"/>
    <property type="match status" value="1"/>
</dbReference>
<evidence type="ECO:0000256" key="8">
    <source>
        <dbReference type="ARBA" id="ARBA00022989"/>
    </source>
</evidence>
<keyword evidence="7 10" id="KW-0812">Transmembrane</keyword>
<dbReference type="GO" id="GO:0015098">
    <property type="term" value="F:molybdate ion transmembrane transporter activity"/>
    <property type="evidence" value="ECO:0007669"/>
    <property type="project" value="UniProtKB-UniRule"/>
</dbReference>
<comment type="function">
    <text evidence="1 11">Part of the binding-protein-dependent transport system for molybdenum; probably responsible for the translocation of the substrate across the membrane.</text>
</comment>
<evidence type="ECO:0000256" key="10">
    <source>
        <dbReference type="RuleBase" id="RU363032"/>
    </source>
</evidence>
<dbReference type="InterPro" id="IPR035906">
    <property type="entry name" value="MetI-like_sf"/>
</dbReference>
<feature type="transmembrane region" description="Helical" evidence="10">
    <location>
        <begin position="80"/>
        <end position="105"/>
    </location>
</feature>
<comment type="similarity">
    <text evidence="3 11">Belongs to the binding-protein-dependent transport system permease family. CysTW subfamily.</text>
</comment>
<dbReference type="Gene3D" id="1.10.3720.10">
    <property type="entry name" value="MetI-like"/>
    <property type="match status" value="1"/>
</dbReference>
<evidence type="ECO:0000256" key="11">
    <source>
        <dbReference type="RuleBase" id="RU365097"/>
    </source>
</evidence>
<feature type="transmembrane region" description="Helical" evidence="10">
    <location>
        <begin position="144"/>
        <end position="171"/>
    </location>
</feature>
<dbReference type="SUPFAM" id="SSF161098">
    <property type="entry name" value="MetI-like"/>
    <property type="match status" value="1"/>
</dbReference>
<feature type="transmembrane region" description="Helical" evidence="10">
    <location>
        <begin position="12"/>
        <end position="35"/>
    </location>
</feature>
<evidence type="ECO:0000256" key="7">
    <source>
        <dbReference type="ARBA" id="ARBA00022692"/>
    </source>
</evidence>
<keyword evidence="5 11" id="KW-1003">Cell membrane</keyword>
<dbReference type="GO" id="GO:0005886">
    <property type="term" value="C:plasma membrane"/>
    <property type="evidence" value="ECO:0007669"/>
    <property type="project" value="UniProtKB-SubCell"/>
</dbReference>
<dbReference type="GeneID" id="79828835"/>
<evidence type="ECO:0000313" key="13">
    <source>
        <dbReference type="EMBL" id="TDY68016.1"/>
    </source>
</evidence>
<evidence type="ECO:0000256" key="5">
    <source>
        <dbReference type="ARBA" id="ARBA00022475"/>
    </source>
</evidence>
<feature type="transmembrane region" description="Helical" evidence="10">
    <location>
        <begin position="191"/>
        <end position="213"/>
    </location>
</feature>
<evidence type="ECO:0000259" key="12">
    <source>
        <dbReference type="PROSITE" id="PS50928"/>
    </source>
</evidence>
<keyword evidence="9 10" id="KW-0472">Membrane</keyword>
<dbReference type="AlphaFoldDB" id="A0A4R8MLL2"/>
<dbReference type="PROSITE" id="PS50928">
    <property type="entry name" value="ABC_TM1"/>
    <property type="match status" value="1"/>
</dbReference>
<accession>A0A4R8MLL2</accession>
<evidence type="ECO:0000256" key="4">
    <source>
        <dbReference type="ARBA" id="ARBA00022448"/>
    </source>
</evidence>
<dbReference type="RefSeq" id="WP_004784498.1">
    <property type="nucleotide sequence ID" value="NZ_RQGE01000026.1"/>
</dbReference>
<reference evidence="13 14" key="1">
    <citation type="submission" date="2019-03" db="EMBL/GenBank/DDBJ databases">
        <title>Genomic Encyclopedia of Archaeal and Bacterial Type Strains, Phase II (KMG-II): from individual species to whole genera.</title>
        <authorList>
            <person name="Goeker M."/>
        </authorList>
    </citation>
    <scope>NUCLEOTIDE SEQUENCE [LARGE SCALE GENOMIC DNA]</scope>
    <source>
        <strain evidence="13 14">DSM 21537</strain>
    </source>
</reference>
<evidence type="ECO:0000313" key="14">
    <source>
        <dbReference type="Proteomes" id="UP000294684"/>
    </source>
</evidence>
<dbReference type="PANTHER" id="PTHR30183">
    <property type="entry name" value="MOLYBDENUM TRANSPORT SYSTEM PERMEASE PROTEIN MODB"/>
    <property type="match status" value="1"/>
</dbReference>
<proteinExistence type="inferred from homology"/>
<evidence type="ECO:0000256" key="1">
    <source>
        <dbReference type="ARBA" id="ARBA00002949"/>
    </source>
</evidence>
<evidence type="ECO:0000256" key="9">
    <source>
        <dbReference type="ARBA" id="ARBA00023136"/>
    </source>
</evidence>
<feature type="transmembrane region" description="Helical" evidence="10">
    <location>
        <begin position="47"/>
        <end position="68"/>
    </location>
</feature>
<name>A0A4R8MLL2_LEPME</name>
<dbReference type="Proteomes" id="UP000294684">
    <property type="component" value="Unassembled WGS sequence"/>
</dbReference>
<evidence type="ECO:0000256" key="6">
    <source>
        <dbReference type="ARBA" id="ARBA00022505"/>
    </source>
</evidence>
<keyword evidence="14" id="KW-1185">Reference proteome</keyword>
<feature type="domain" description="ABC transmembrane type-1" evidence="12">
    <location>
        <begin position="8"/>
        <end position="212"/>
    </location>
</feature>
<keyword evidence="4 10" id="KW-0813">Transport</keyword>
<comment type="subcellular location">
    <subcellularLocation>
        <location evidence="2 10">Cell membrane</location>
        <topology evidence="2 10">Multi-pass membrane protein</topology>
    </subcellularLocation>
</comment>
<dbReference type="InterPro" id="IPR000515">
    <property type="entry name" value="MetI-like"/>
</dbReference>
<dbReference type="Pfam" id="PF00528">
    <property type="entry name" value="BPD_transp_1"/>
    <property type="match status" value="1"/>
</dbReference>
<gene>
    <name evidence="13" type="ORF">CLV96_3573</name>
</gene>
<dbReference type="OrthoDB" id="9795403at2"/>
<dbReference type="STRING" id="1193051.LEP1GSC017_0796"/>
<evidence type="ECO:0000256" key="3">
    <source>
        <dbReference type="ARBA" id="ARBA00007069"/>
    </source>
</evidence>
<evidence type="ECO:0000256" key="2">
    <source>
        <dbReference type="ARBA" id="ARBA00004651"/>
    </source>
</evidence>
<protein>
    <recommendedName>
        <fullName evidence="11">Molybdenum transport system permease</fullName>
    </recommendedName>
</protein>
<organism evidence="13 14">
    <name type="scientific">Leptospira meyeri</name>
    <dbReference type="NCBI Taxonomy" id="29508"/>
    <lineage>
        <taxon>Bacteria</taxon>
        <taxon>Pseudomonadati</taxon>
        <taxon>Spirochaetota</taxon>
        <taxon>Spirochaetia</taxon>
        <taxon>Leptospirales</taxon>
        <taxon>Leptospiraceae</taxon>
        <taxon>Leptospira</taxon>
    </lineage>
</organism>
<keyword evidence="6 11" id="KW-0500">Molybdenum</keyword>
<dbReference type="InterPro" id="IPR011867">
    <property type="entry name" value="ModB_ABC"/>
</dbReference>